<organism evidence="1 2">
    <name type="scientific">Aspergillus niger</name>
    <dbReference type="NCBI Taxonomy" id="5061"/>
    <lineage>
        <taxon>Eukaryota</taxon>
        <taxon>Fungi</taxon>
        <taxon>Dikarya</taxon>
        <taxon>Ascomycota</taxon>
        <taxon>Pezizomycotina</taxon>
        <taxon>Eurotiomycetes</taxon>
        <taxon>Eurotiomycetidae</taxon>
        <taxon>Eurotiales</taxon>
        <taxon>Aspergillaceae</taxon>
        <taxon>Aspergillus</taxon>
        <taxon>Aspergillus subgen. Circumdati</taxon>
    </lineage>
</organism>
<accession>A0A254UF14</accession>
<protein>
    <submittedName>
        <fullName evidence="1">Beta-ketoacyl synthase, N-terminal domain family protein</fullName>
    </submittedName>
</protein>
<dbReference type="VEuPathDB" id="FungiDB:ASPNIDRAFT2_1178382"/>
<dbReference type="VEuPathDB" id="FungiDB:M747DRAFT_235415"/>
<proteinExistence type="predicted"/>
<sequence length="408" mass="47560">MQDASRFTRKAYIQKVFQETELGRLDTWAQLRRLETIPFGLYYRITCYLNASAHRALLLASKGLRNRMIEAQLNSQYTTIRITNDDNGFGYLFQVASDERNRPYPQTLWFEPRKLPNRRLMASTVPLSPDTLRIDSFPAIRQFRDIVKSAFPNIKNIIIEYFRSPQIANDTSAMFLHILFSVLADARAEPEYLLIFTKNSIQPTTGTPNHIAPIFYTLPYNVEIVWNKLVCLTVGLPWDEASKEYICQMFGSLFLCAWKLRYLVWIGLPMQPLSRWWRRLMKLAIDACDWADSKEDNGVNLWTLRLECADVSTQDLIRFLELYGKRLMTLILQQVYSPEGGWLEVFQLLRDKKICPKLECVRLVVGRNPADTQHIQEDFHSYLVMYDTEDPQINDIDQAIARTVALGY</sequence>
<dbReference type="VEuPathDB" id="FungiDB:An11g04130"/>
<name>A0A254UF14_ASPNG</name>
<evidence type="ECO:0000313" key="1">
    <source>
        <dbReference type="EMBL" id="TPR04562.1"/>
    </source>
</evidence>
<evidence type="ECO:0000313" key="2">
    <source>
        <dbReference type="Proteomes" id="UP000197666"/>
    </source>
</evidence>
<comment type="caution">
    <text evidence="1">The sequence shown here is derived from an EMBL/GenBank/DDBJ whole genome shotgun (WGS) entry which is preliminary data.</text>
</comment>
<dbReference type="AlphaFoldDB" id="A0A254UF14"/>
<dbReference type="EMBL" id="NKJJ02000002">
    <property type="protein sequence ID" value="TPR04562.1"/>
    <property type="molecule type" value="Genomic_DNA"/>
</dbReference>
<gene>
    <name evidence="1" type="ORF">CAN33_0030355</name>
</gene>
<dbReference type="Proteomes" id="UP000197666">
    <property type="component" value="Unassembled WGS sequence"/>
</dbReference>
<dbReference type="VEuPathDB" id="FungiDB:ATCC64974_90240"/>
<reference evidence="2" key="1">
    <citation type="submission" date="2018-10" db="EMBL/GenBank/DDBJ databases">
        <title>FDA dAtabase for Regulatory Grade micrObial Sequences (FDA-ARGOS): Supporting development and validation of Infectious Disease Dx tests.</title>
        <authorList>
            <person name="Kerrigan L."/>
            <person name="Tallon L."/>
            <person name="Sadzewicz L."/>
            <person name="Sengamalay N."/>
            <person name="Ott S."/>
            <person name="Godinez A."/>
            <person name="Nagaraj S."/>
            <person name="Vavikolanu K."/>
            <person name="Nadendla S."/>
            <person name="George J."/>
            <person name="Sichtig H."/>
        </authorList>
    </citation>
    <scope>NUCLEOTIDE SEQUENCE [LARGE SCALE GENOMIC DNA]</scope>
    <source>
        <strain evidence="2">FDAARGOS_311</strain>
    </source>
</reference>